<keyword evidence="2" id="KW-0479">Metal-binding</keyword>
<dbReference type="STRING" id="947013.SAMN04488109_6846"/>
<dbReference type="SUPFAM" id="SSF56281">
    <property type="entry name" value="Metallo-hydrolase/oxidoreductase"/>
    <property type="match status" value="1"/>
</dbReference>
<dbReference type="GO" id="GO:0046872">
    <property type="term" value="F:metal ion binding"/>
    <property type="evidence" value="ECO:0007669"/>
    <property type="project" value="UniProtKB-KW"/>
</dbReference>
<protein>
    <submittedName>
        <fullName evidence="6">Metallo-beta-lactamase superfamily protein</fullName>
    </submittedName>
</protein>
<dbReference type="GO" id="GO:0016787">
    <property type="term" value="F:hydrolase activity"/>
    <property type="evidence" value="ECO:0007669"/>
    <property type="project" value="UniProtKB-KW"/>
</dbReference>
<evidence type="ECO:0000313" key="6">
    <source>
        <dbReference type="EMBL" id="SHI02969.1"/>
    </source>
</evidence>
<evidence type="ECO:0000256" key="3">
    <source>
        <dbReference type="ARBA" id="ARBA00022801"/>
    </source>
</evidence>
<proteinExistence type="inferred from homology"/>
<dbReference type="EMBL" id="FQWQ01000007">
    <property type="protein sequence ID" value="SHI02969.1"/>
    <property type="molecule type" value="Genomic_DNA"/>
</dbReference>
<gene>
    <name evidence="6" type="ORF">SAMN04488109_6846</name>
</gene>
<accession>A0A1M5XT89</accession>
<keyword evidence="4" id="KW-0862">Zinc</keyword>
<dbReference type="CDD" id="cd07742">
    <property type="entry name" value="metallo-hydrolase-like_MBL-fold"/>
    <property type="match status" value="1"/>
</dbReference>
<feature type="domain" description="Metallo-beta-lactamase" evidence="5">
    <location>
        <begin position="21"/>
        <end position="243"/>
    </location>
</feature>
<organism evidence="6 7">
    <name type="scientific">Chryseolinea serpens</name>
    <dbReference type="NCBI Taxonomy" id="947013"/>
    <lineage>
        <taxon>Bacteria</taxon>
        <taxon>Pseudomonadati</taxon>
        <taxon>Bacteroidota</taxon>
        <taxon>Cytophagia</taxon>
        <taxon>Cytophagales</taxon>
        <taxon>Fulvivirgaceae</taxon>
        <taxon>Chryseolinea</taxon>
    </lineage>
</organism>
<dbReference type="PANTHER" id="PTHR42978:SF3">
    <property type="entry name" value="BLR3078 PROTEIN"/>
    <property type="match status" value="1"/>
</dbReference>
<evidence type="ECO:0000256" key="1">
    <source>
        <dbReference type="ARBA" id="ARBA00007749"/>
    </source>
</evidence>
<dbReference type="Pfam" id="PF00753">
    <property type="entry name" value="Lactamase_B"/>
    <property type="match status" value="1"/>
</dbReference>
<evidence type="ECO:0000256" key="2">
    <source>
        <dbReference type="ARBA" id="ARBA00022723"/>
    </source>
</evidence>
<evidence type="ECO:0000259" key="5">
    <source>
        <dbReference type="SMART" id="SM00849"/>
    </source>
</evidence>
<dbReference type="Proteomes" id="UP000184212">
    <property type="component" value="Unassembled WGS sequence"/>
</dbReference>
<dbReference type="PANTHER" id="PTHR42978">
    <property type="entry name" value="QUORUM-QUENCHING LACTONASE YTNP-RELATED-RELATED"/>
    <property type="match status" value="1"/>
</dbReference>
<dbReference type="InterPro" id="IPR036866">
    <property type="entry name" value="RibonucZ/Hydroxyglut_hydro"/>
</dbReference>
<evidence type="ECO:0000313" key="7">
    <source>
        <dbReference type="Proteomes" id="UP000184212"/>
    </source>
</evidence>
<dbReference type="Gene3D" id="3.60.15.10">
    <property type="entry name" value="Ribonuclease Z/Hydroxyacylglutathione hydrolase-like"/>
    <property type="match status" value="1"/>
</dbReference>
<dbReference type="AlphaFoldDB" id="A0A1M5XT89"/>
<dbReference type="InterPro" id="IPR001279">
    <property type="entry name" value="Metallo-B-lactamas"/>
</dbReference>
<keyword evidence="3" id="KW-0378">Hydrolase</keyword>
<comment type="similarity">
    <text evidence="1">Belongs to the metallo-beta-lactamase superfamily.</text>
</comment>
<dbReference type="InterPro" id="IPR051013">
    <property type="entry name" value="MBL_superfamily_lactonases"/>
</dbReference>
<sequence>MINIHHLNCGILSPPGVGSVACHCLLLEEDGHLALVDAGFGLRDIQSPLKRIGQDKIDFYNIRFDARHTAVHQIEDMGFVPAYVRDCIITHLDFDHIGGLDDFPYSTVHVAAEEYASFASGNPRYLHHQLGHRPKLELYEKGACKWFGMEARKLKLPFSTTVYLIPLFGHTKGHCGVAIQQNENWILHVGDAFYLEAELFSEAQKIAEVASKSADDDHQRKLSLKHLMDLLASNKHIKMLSYHEPSFFNLEAELSFKL</sequence>
<evidence type="ECO:0000256" key="4">
    <source>
        <dbReference type="ARBA" id="ARBA00022833"/>
    </source>
</evidence>
<dbReference type="SMART" id="SM00849">
    <property type="entry name" value="Lactamase_B"/>
    <property type="match status" value="1"/>
</dbReference>
<keyword evidence="7" id="KW-1185">Reference proteome</keyword>
<reference evidence="6 7" key="1">
    <citation type="submission" date="2016-11" db="EMBL/GenBank/DDBJ databases">
        <authorList>
            <person name="Jaros S."/>
            <person name="Januszkiewicz K."/>
            <person name="Wedrychowicz H."/>
        </authorList>
    </citation>
    <scope>NUCLEOTIDE SEQUENCE [LARGE SCALE GENOMIC DNA]</scope>
    <source>
        <strain evidence="6 7">DSM 24574</strain>
    </source>
</reference>
<name>A0A1M5XT89_9BACT</name>